<sequence length="128" mass="14945">MKESLAAKLAEKSKAYYSKGVGEITRQLNEQKEWIIADKQYTWLQNLGNLHRDKIGTKTDTIEDLKPIPHAFKPKEKPRENKQRLATKTNQIRFFKLKQSLELAKPELKEMDSKMLEEKLQALFSDKA</sequence>
<comment type="caution">
    <text evidence="1">The sequence shown here is derived from an EMBL/GenBank/DDBJ whole genome shotgun (WGS) entry which is preliminary data.</text>
</comment>
<proteinExistence type="predicted"/>
<evidence type="ECO:0000313" key="2">
    <source>
        <dbReference type="Proteomes" id="UP001060085"/>
    </source>
</evidence>
<accession>A0ACB9ZPM6</accession>
<keyword evidence="2" id="KW-1185">Reference proteome</keyword>
<reference evidence="2" key="1">
    <citation type="journal article" date="2023" name="Nat. Plants">
        <title>Single-cell RNA sequencing provides a high-resolution roadmap for understanding the multicellular compartmentation of specialized metabolism.</title>
        <authorList>
            <person name="Sun S."/>
            <person name="Shen X."/>
            <person name="Li Y."/>
            <person name="Li Y."/>
            <person name="Wang S."/>
            <person name="Li R."/>
            <person name="Zhang H."/>
            <person name="Shen G."/>
            <person name="Guo B."/>
            <person name="Wei J."/>
            <person name="Xu J."/>
            <person name="St-Pierre B."/>
            <person name="Chen S."/>
            <person name="Sun C."/>
        </authorList>
    </citation>
    <scope>NUCLEOTIDE SEQUENCE [LARGE SCALE GENOMIC DNA]</scope>
</reference>
<protein>
    <submittedName>
        <fullName evidence="1">Uncharacterized protein</fullName>
    </submittedName>
</protein>
<dbReference type="Proteomes" id="UP001060085">
    <property type="component" value="Linkage Group LG08"/>
</dbReference>
<evidence type="ECO:0000313" key="1">
    <source>
        <dbReference type="EMBL" id="KAI5649656.1"/>
    </source>
</evidence>
<name>A0ACB9ZPM6_CATRO</name>
<dbReference type="EMBL" id="CM044708">
    <property type="protein sequence ID" value="KAI5649656.1"/>
    <property type="molecule type" value="Genomic_DNA"/>
</dbReference>
<gene>
    <name evidence="1" type="ORF">M9H77_35661</name>
</gene>
<organism evidence="1 2">
    <name type="scientific">Catharanthus roseus</name>
    <name type="common">Madagascar periwinkle</name>
    <name type="synonym">Vinca rosea</name>
    <dbReference type="NCBI Taxonomy" id="4058"/>
    <lineage>
        <taxon>Eukaryota</taxon>
        <taxon>Viridiplantae</taxon>
        <taxon>Streptophyta</taxon>
        <taxon>Embryophyta</taxon>
        <taxon>Tracheophyta</taxon>
        <taxon>Spermatophyta</taxon>
        <taxon>Magnoliopsida</taxon>
        <taxon>eudicotyledons</taxon>
        <taxon>Gunneridae</taxon>
        <taxon>Pentapetalae</taxon>
        <taxon>asterids</taxon>
        <taxon>lamiids</taxon>
        <taxon>Gentianales</taxon>
        <taxon>Apocynaceae</taxon>
        <taxon>Rauvolfioideae</taxon>
        <taxon>Vinceae</taxon>
        <taxon>Catharanthinae</taxon>
        <taxon>Catharanthus</taxon>
    </lineage>
</organism>